<feature type="signal peptide" evidence="5">
    <location>
        <begin position="1"/>
        <end position="18"/>
    </location>
</feature>
<dbReference type="Gene3D" id="2.40.128.200">
    <property type="match status" value="1"/>
</dbReference>
<gene>
    <name evidence="8" type="ORF">A2I98_00260</name>
    <name evidence="7" type="ORF">D9T18_00605</name>
</gene>
<dbReference type="PROSITE" id="PS51257">
    <property type="entry name" value="PROKAR_LIPOPROTEIN"/>
    <property type="match status" value="1"/>
</dbReference>
<name>A0AAD0TVN8_9GAMM</name>
<proteinExistence type="predicted"/>
<reference evidence="7 10" key="2">
    <citation type="submission" date="2018-10" db="EMBL/GenBank/DDBJ databases">
        <title>Complete Genome Sequence and Transcriptomic Profiles of a Marine Bacterium, Pseudoalteromonas agarivorans Hao 2018.</title>
        <authorList>
            <person name="Hao L."/>
        </authorList>
    </citation>
    <scope>NUCLEOTIDE SEQUENCE [LARGE SCALE GENOMIC DNA]</scope>
    <source>
        <strain evidence="7 10">Hao 2018</strain>
    </source>
</reference>
<keyword evidence="2" id="KW-0472">Membrane</keyword>
<feature type="domain" description="C-type lysozyme inhibitor" evidence="6">
    <location>
        <begin position="26"/>
        <end position="85"/>
    </location>
</feature>
<dbReference type="Proteomes" id="UP000075621">
    <property type="component" value="Unassembled WGS sequence"/>
</dbReference>
<dbReference type="InterPro" id="IPR036328">
    <property type="entry name" value="MliC_sf"/>
</dbReference>
<evidence type="ECO:0000313" key="10">
    <source>
        <dbReference type="Proteomes" id="UP000279995"/>
    </source>
</evidence>
<accession>A0AAD0TVN8</accession>
<sequence>MKALVVIFTSMLVLSACSNESKSTHYLCNERVVELAHQGAGATLTLNEQTYTLNKEPSASGVKYINERVLFWSKADEAMLIVSGNKYHCQLQQADAL</sequence>
<dbReference type="InterPro" id="IPR018660">
    <property type="entry name" value="MliC"/>
</dbReference>
<organism evidence="7 10">
    <name type="scientific">Pseudoalteromonas agarivorans</name>
    <dbReference type="NCBI Taxonomy" id="176102"/>
    <lineage>
        <taxon>Bacteria</taxon>
        <taxon>Pseudomonadati</taxon>
        <taxon>Pseudomonadota</taxon>
        <taxon>Gammaproteobacteria</taxon>
        <taxon>Alteromonadales</taxon>
        <taxon>Pseudoalteromonadaceae</taxon>
        <taxon>Pseudoalteromonas</taxon>
    </lineage>
</organism>
<keyword evidence="3" id="KW-0564">Palmitate</keyword>
<keyword evidence="1 5" id="KW-0732">Signal</keyword>
<dbReference type="SUPFAM" id="SSF141488">
    <property type="entry name" value="YdhA-like"/>
    <property type="match status" value="1"/>
</dbReference>
<evidence type="ECO:0000256" key="5">
    <source>
        <dbReference type="SAM" id="SignalP"/>
    </source>
</evidence>
<evidence type="ECO:0000256" key="1">
    <source>
        <dbReference type="ARBA" id="ARBA00022729"/>
    </source>
</evidence>
<dbReference type="RefSeq" id="WP_024032060.1">
    <property type="nucleotide sequence ID" value="NZ_AZIO01000100.1"/>
</dbReference>
<protein>
    <recommendedName>
        <fullName evidence="6">C-type lysozyme inhibitor domain-containing protein</fullName>
    </recommendedName>
</protein>
<evidence type="ECO:0000259" key="6">
    <source>
        <dbReference type="Pfam" id="PF09864"/>
    </source>
</evidence>
<dbReference type="EMBL" id="LVCM01000001">
    <property type="protein sequence ID" value="KYL35630.1"/>
    <property type="molecule type" value="Genomic_DNA"/>
</dbReference>
<feature type="chain" id="PRO_5041995389" description="C-type lysozyme inhibitor domain-containing protein" evidence="5">
    <location>
        <begin position="19"/>
        <end position="97"/>
    </location>
</feature>
<reference evidence="8 9" key="1">
    <citation type="submission" date="2016-03" db="EMBL/GenBank/DDBJ databases">
        <authorList>
            <person name="Zhang H."/>
            <person name="Liu R."/>
            <person name="Wang M."/>
            <person name="Wang H."/>
            <person name="Wang L."/>
            <person name="Song L."/>
        </authorList>
    </citation>
    <scope>NUCLEOTIDE SEQUENCE [LARGE SCALE GENOMIC DNA]</scope>
    <source>
        <strain evidence="8 9">DSM 16098</strain>
    </source>
</reference>
<evidence type="ECO:0000313" key="7">
    <source>
        <dbReference type="EMBL" id="AYM85295.1"/>
    </source>
</evidence>
<evidence type="ECO:0000313" key="9">
    <source>
        <dbReference type="Proteomes" id="UP000075621"/>
    </source>
</evidence>
<evidence type="ECO:0000256" key="2">
    <source>
        <dbReference type="ARBA" id="ARBA00023136"/>
    </source>
</evidence>
<evidence type="ECO:0000256" key="4">
    <source>
        <dbReference type="ARBA" id="ARBA00023288"/>
    </source>
</evidence>
<dbReference type="AlphaFoldDB" id="A0AAD0TVN8"/>
<keyword evidence="4" id="KW-0449">Lipoprotein</keyword>
<evidence type="ECO:0000313" key="8">
    <source>
        <dbReference type="EMBL" id="KYL35630.1"/>
    </source>
</evidence>
<dbReference type="Pfam" id="PF09864">
    <property type="entry name" value="MliC"/>
    <property type="match status" value="1"/>
</dbReference>
<evidence type="ECO:0000256" key="3">
    <source>
        <dbReference type="ARBA" id="ARBA00023139"/>
    </source>
</evidence>
<dbReference type="EMBL" id="CP033065">
    <property type="protein sequence ID" value="AYM85295.1"/>
    <property type="molecule type" value="Genomic_DNA"/>
</dbReference>
<dbReference type="Proteomes" id="UP000279995">
    <property type="component" value="Chromosome I"/>
</dbReference>